<dbReference type="Proteomes" id="UP001257277">
    <property type="component" value="Unassembled WGS sequence"/>
</dbReference>
<dbReference type="Pfam" id="PF04389">
    <property type="entry name" value="Peptidase_M28"/>
    <property type="match status" value="1"/>
</dbReference>
<proteinExistence type="predicted"/>
<organism evidence="5 6">
    <name type="scientific">Asprobacillus argus</name>
    <dbReference type="NCBI Taxonomy" id="3076534"/>
    <lineage>
        <taxon>Bacteria</taxon>
        <taxon>Pseudomonadati</taxon>
        <taxon>Bacteroidota</taxon>
        <taxon>Flavobacteriia</taxon>
        <taxon>Flavobacteriales</taxon>
        <taxon>Flavobacteriaceae</taxon>
        <taxon>Asprobacillus</taxon>
    </lineage>
</organism>
<feature type="domain" description="Peptidase M28" evidence="3">
    <location>
        <begin position="93"/>
        <end position="283"/>
    </location>
</feature>
<accession>A0ABU3LI86</accession>
<protein>
    <submittedName>
        <fullName evidence="5">M20/M25/M40 family metallo-hydrolase</fullName>
    </submittedName>
</protein>
<name>A0ABU3LI86_9FLAO</name>
<evidence type="ECO:0000256" key="2">
    <source>
        <dbReference type="SAM" id="SignalP"/>
    </source>
</evidence>
<dbReference type="RefSeq" id="WP_349242036.1">
    <property type="nucleotide sequence ID" value="NZ_JAVTTO010000004.1"/>
</dbReference>
<dbReference type="InterPro" id="IPR026444">
    <property type="entry name" value="Secre_tail"/>
</dbReference>
<sequence>MFKQILLSFLLFIVLSATVSAQTLNSFYSGIVNNVSSANILADLNTFESLGVKEINTTALDNTQAWIKSRYESLGYTDIVEQAFSFSGGTTHNIIITKTGTLYPNTYVIIDGHYDTINGTGTNDNGSGTALILELARLLKDIDTEYSIKFIHFSGEENGLIGSNYYVNNTVVPQSLDIELVFNIDEVGGVSGMVNDTIVCEQDTSSPTTNNAASAAMTQILANAMELYSTLDTEISNAYGSDYVPFENNGEIITGLYEKNESPYAHTSNDVLSNMDVDYLFQVTKGSLGAALHFAVGTQTLGVDLEDEMAKKVTIYPNPSDGIINLKNTSTKTFNIKILNVLGKEVYTSSIDTTTTSLDLSSLRKGIYMVVFKTENASFTKKIVLN</sequence>
<feature type="signal peptide" evidence="2">
    <location>
        <begin position="1"/>
        <end position="21"/>
    </location>
</feature>
<evidence type="ECO:0000313" key="5">
    <source>
        <dbReference type="EMBL" id="MDT7832782.1"/>
    </source>
</evidence>
<evidence type="ECO:0000256" key="1">
    <source>
        <dbReference type="ARBA" id="ARBA00022729"/>
    </source>
</evidence>
<dbReference type="PANTHER" id="PTHR12147:SF26">
    <property type="entry name" value="PEPTIDASE M28 DOMAIN-CONTAINING PROTEIN"/>
    <property type="match status" value="1"/>
</dbReference>
<feature type="chain" id="PRO_5047337059" evidence="2">
    <location>
        <begin position="22"/>
        <end position="386"/>
    </location>
</feature>
<feature type="domain" description="Secretion system C-terminal sorting" evidence="4">
    <location>
        <begin position="315"/>
        <end position="384"/>
    </location>
</feature>
<evidence type="ECO:0000259" key="3">
    <source>
        <dbReference type="Pfam" id="PF04389"/>
    </source>
</evidence>
<evidence type="ECO:0000259" key="4">
    <source>
        <dbReference type="Pfam" id="PF18962"/>
    </source>
</evidence>
<dbReference type="InterPro" id="IPR045175">
    <property type="entry name" value="M28_fam"/>
</dbReference>
<dbReference type="InterPro" id="IPR007484">
    <property type="entry name" value="Peptidase_M28"/>
</dbReference>
<dbReference type="Pfam" id="PF18962">
    <property type="entry name" value="Por_Secre_tail"/>
    <property type="match status" value="1"/>
</dbReference>
<evidence type="ECO:0000313" key="6">
    <source>
        <dbReference type="Proteomes" id="UP001257277"/>
    </source>
</evidence>
<dbReference type="SUPFAM" id="SSF53187">
    <property type="entry name" value="Zn-dependent exopeptidases"/>
    <property type="match status" value="1"/>
</dbReference>
<keyword evidence="6" id="KW-1185">Reference proteome</keyword>
<gene>
    <name evidence="5" type="ORF">RQM59_10355</name>
</gene>
<dbReference type="NCBIfam" id="TIGR04183">
    <property type="entry name" value="Por_Secre_tail"/>
    <property type="match status" value="1"/>
</dbReference>
<dbReference type="EMBL" id="JAVTTO010000004">
    <property type="protein sequence ID" value="MDT7832782.1"/>
    <property type="molecule type" value="Genomic_DNA"/>
</dbReference>
<keyword evidence="1 2" id="KW-0732">Signal</keyword>
<comment type="caution">
    <text evidence="5">The sequence shown here is derived from an EMBL/GenBank/DDBJ whole genome shotgun (WGS) entry which is preliminary data.</text>
</comment>
<dbReference type="PANTHER" id="PTHR12147">
    <property type="entry name" value="METALLOPEPTIDASE M28 FAMILY MEMBER"/>
    <property type="match status" value="1"/>
</dbReference>
<dbReference type="Gene3D" id="3.40.630.10">
    <property type="entry name" value="Zn peptidases"/>
    <property type="match status" value="1"/>
</dbReference>
<reference evidence="5 6" key="1">
    <citation type="submission" date="2023-09" db="EMBL/GenBank/DDBJ databases">
        <title>Novel taxa isolated from Blanes Bay.</title>
        <authorList>
            <person name="Rey-Velasco X."/>
            <person name="Lucena T."/>
        </authorList>
    </citation>
    <scope>NUCLEOTIDE SEQUENCE [LARGE SCALE GENOMIC DNA]</scope>
    <source>
        <strain evidence="5 6">S356</strain>
    </source>
</reference>